<sequence length="130" mass="13352">MADERTTPQDPPTRLADGALAAAVLVVAIAIIRNREIDVSPSAILVGAISTVGFEALAGRDADRVRRLWARPTVRAGTVGIALCLGTLAVVVSTGWLVVAGAAALGCYLVGLALVTTGIVPPPKAWSDKR</sequence>
<evidence type="ECO:0000313" key="2">
    <source>
        <dbReference type="EMBL" id="EMA45841.1"/>
    </source>
</evidence>
<accession>M0MJI8</accession>
<feature type="transmembrane region" description="Helical" evidence="1">
    <location>
        <begin position="15"/>
        <end position="32"/>
    </location>
</feature>
<dbReference type="PATRIC" id="fig|1227455.4.peg.1275"/>
<keyword evidence="1" id="KW-0472">Membrane</keyword>
<dbReference type="RefSeq" id="WP_006077110.1">
    <property type="nucleotide sequence ID" value="NZ_AOMD01000016.1"/>
</dbReference>
<keyword evidence="1" id="KW-0812">Transmembrane</keyword>
<keyword evidence="3" id="KW-1185">Reference proteome</keyword>
<gene>
    <name evidence="2" type="ORF">C449_06256</name>
</gene>
<dbReference type="OrthoDB" id="206423at2157"/>
<dbReference type="Proteomes" id="UP000011669">
    <property type="component" value="Unassembled WGS sequence"/>
</dbReference>
<dbReference type="InParanoid" id="M0MJI8"/>
<evidence type="ECO:0000313" key="3">
    <source>
        <dbReference type="Proteomes" id="UP000011669"/>
    </source>
</evidence>
<proteinExistence type="predicted"/>
<protein>
    <submittedName>
        <fullName evidence="2">Uncharacterized protein</fullName>
    </submittedName>
</protein>
<organism evidence="2 3">
    <name type="scientific">Halococcus saccharolyticus DSM 5350</name>
    <dbReference type="NCBI Taxonomy" id="1227455"/>
    <lineage>
        <taxon>Archaea</taxon>
        <taxon>Methanobacteriati</taxon>
        <taxon>Methanobacteriota</taxon>
        <taxon>Stenosarchaea group</taxon>
        <taxon>Halobacteria</taxon>
        <taxon>Halobacteriales</taxon>
        <taxon>Halococcaceae</taxon>
        <taxon>Halococcus</taxon>
    </lineage>
</organism>
<name>M0MJI8_9EURY</name>
<comment type="caution">
    <text evidence="2">The sequence shown here is derived from an EMBL/GenBank/DDBJ whole genome shotgun (WGS) entry which is preliminary data.</text>
</comment>
<reference evidence="2 3" key="1">
    <citation type="journal article" date="2014" name="PLoS Genet.">
        <title>Phylogenetically driven sequencing of extremely halophilic archaea reveals strategies for static and dynamic osmo-response.</title>
        <authorList>
            <person name="Becker E.A."/>
            <person name="Seitzer P.M."/>
            <person name="Tritt A."/>
            <person name="Larsen D."/>
            <person name="Krusor M."/>
            <person name="Yao A.I."/>
            <person name="Wu D."/>
            <person name="Madern D."/>
            <person name="Eisen J.A."/>
            <person name="Darling A.E."/>
            <person name="Facciotti M.T."/>
        </authorList>
    </citation>
    <scope>NUCLEOTIDE SEQUENCE [LARGE SCALE GENOMIC DNA]</scope>
    <source>
        <strain evidence="2 3">DSM 5350</strain>
    </source>
</reference>
<feature type="transmembrane region" description="Helical" evidence="1">
    <location>
        <begin position="74"/>
        <end position="92"/>
    </location>
</feature>
<evidence type="ECO:0000256" key="1">
    <source>
        <dbReference type="SAM" id="Phobius"/>
    </source>
</evidence>
<feature type="transmembrane region" description="Helical" evidence="1">
    <location>
        <begin position="98"/>
        <end position="120"/>
    </location>
</feature>
<dbReference type="AlphaFoldDB" id="M0MJI8"/>
<dbReference type="EMBL" id="AOMD01000016">
    <property type="protein sequence ID" value="EMA45841.1"/>
    <property type="molecule type" value="Genomic_DNA"/>
</dbReference>
<keyword evidence="1" id="KW-1133">Transmembrane helix</keyword>